<evidence type="ECO:0000313" key="2">
    <source>
        <dbReference type="EMBL" id="EKE26208.1"/>
    </source>
</evidence>
<comment type="caution">
    <text evidence="2">The sequence shown here is derived from an EMBL/GenBank/DDBJ whole genome shotgun (WGS) entry which is preliminary data.</text>
</comment>
<protein>
    <recommendedName>
        <fullName evidence="1">GGDEF domain-containing protein</fullName>
    </recommendedName>
</protein>
<proteinExistence type="predicted"/>
<dbReference type="InterPro" id="IPR000160">
    <property type="entry name" value="GGDEF_dom"/>
</dbReference>
<evidence type="ECO:0000259" key="1">
    <source>
        <dbReference type="PROSITE" id="PS50887"/>
    </source>
</evidence>
<accession>K2FTJ5</accession>
<feature type="domain" description="GGDEF" evidence="1">
    <location>
        <begin position="1"/>
        <end position="58"/>
    </location>
</feature>
<gene>
    <name evidence="2" type="ORF">ACD_4C00384G0004</name>
</gene>
<reference evidence="2" key="1">
    <citation type="journal article" date="2012" name="Science">
        <title>Fermentation, hydrogen, and sulfur metabolism in multiple uncultivated bacterial phyla.</title>
        <authorList>
            <person name="Wrighton K.C."/>
            <person name="Thomas B.C."/>
            <person name="Sharon I."/>
            <person name="Miller C.S."/>
            <person name="Castelle C.J."/>
            <person name="VerBerkmoes N.C."/>
            <person name="Wilkins M.J."/>
            <person name="Hettich R.L."/>
            <person name="Lipton M.S."/>
            <person name="Williams K.H."/>
            <person name="Long P.E."/>
            <person name="Banfield J.F."/>
        </authorList>
    </citation>
    <scope>NUCLEOTIDE SEQUENCE [LARGE SCALE GENOMIC DNA]</scope>
</reference>
<sequence length="58" mass="7107">MILIDSEEFQKINEEYHKVNSLILEDISETNKQLVKWYRSIKENIERKKETSNFDFEI</sequence>
<organism evidence="2">
    <name type="scientific">uncultured bacterium</name>
    <name type="common">gcode 4</name>
    <dbReference type="NCBI Taxonomy" id="1234023"/>
    <lineage>
        <taxon>Bacteria</taxon>
        <taxon>environmental samples</taxon>
    </lineage>
</organism>
<dbReference type="EMBL" id="AMFJ01000900">
    <property type="protein sequence ID" value="EKE26208.1"/>
    <property type="molecule type" value="Genomic_DNA"/>
</dbReference>
<dbReference type="PROSITE" id="PS50887">
    <property type="entry name" value="GGDEF"/>
    <property type="match status" value="1"/>
</dbReference>
<dbReference type="AlphaFoldDB" id="K2FTJ5"/>
<name>K2FTJ5_9BACT</name>